<accession>A0ABP0UF13</accession>
<dbReference type="PANTHER" id="PTHR37067:SF3">
    <property type="entry name" value="PX DOMAIN-CONTAINING PROTEIN"/>
    <property type="match status" value="1"/>
</dbReference>
<sequence>MLFQQIAAVIAHTCDVMSIEKLSGVSDHLVGVLVSVALTKISVLLSSDDVWAFSIVFNGNTHRGTAFFDVRICIFVKEILYNFHLITMPHFGRHIADMQVKMLMTLLGALCVSWADKLISVVIDGEHTNMGHITGIQKQLGDLATHDVTQVNCVNHQADLVVQAIVKLINGGDFVTKVYEVTVYLRK</sequence>
<gene>
    <name evidence="1" type="ORF">CSSPTR1EN2_LOCUS13682</name>
</gene>
<dbReference type="EMBL" id="OZ019894">
    <property type="protein sequence ID" value="CAK9216861.1"/>
    <property type="molecule type" value="Genomic_DNA"/>
</dbReference>
<keyword evidence="2" id="KW-1185">Reference proteome</keyword>
<name>A0ABP0UF13_9BRYO</name>
<dbReference type="PANTHER" id="PTHR37067">
    <property type="entry name" value="PX DOMAIN-CONTAINING PROTEIN"/>
    <property type="match status" value="1"/>
</dbReference>
<dbReference type="Proteomes" id="UP001497512">
    <property type="component" value="Chromosome 2"/>
</dbReference>
<evidence type="ECO:0000313" key="1">
    <source>
        <dbReference type="EMBL" id="CAK9216861.1"/>
    </source>
</evidence>
<evidence type="ECO:0000313" key="2">
    <source>
        <dbReference type="Proteomes" id="UP001497512"/>
    </source>
</evidence>
<evidence type="ECO:0008006" key="3">
    <source>
        <dbReference type="Google" id="ProtNLM"/>
    </source>
</evidence>
<proteinExistence type="predicted"/>
<protein>
    <recommendedName>
        <fullName evidence="3">DUF4371 domain-containing protein</fullName>
    </recommendedName>
</protein>
<organism evidence="1 2">
    <name type="scientific">Sphagnum troendelagicum</name>
    <dbReference type="NCBI Taxonomy" id="128251"/>
    <lineage>
        <taxon>Eukaryota</taxon>
        <taxon>Viridiplantae</taxon>
        <taxon>Streptophyta</taxon>
        <taxon>Embryophyta</taxon>
        <taxon>Bryophyta</taxon>
        <taxon>Sphagnophytina</taxon>
        <taxon>Sphagnopsida</taxon>
        <taxon>Sphagnales</taxon>
        <taxon>Sphagnaceae</taxon>
        <taxon>Sphagnum</taxon>
    </lineage>
</organism>
<reference evidence="1" key="1">
    <citation type="submission" date="2024-02" db="EMBL/GenBank/DDBJ databases">
        <authorList>
            <consortium name="ELIXIR-Norway"/>
            <consortium name="Elixir Norway"/>
        </authorList>
    </citation>
    <scope>NUCLEOTIDE SEQUENCE</scope>
</reference>